<comment type="caution">
    <text evidence="9">The sequence shown here is derived from an EMBL/GenBank/DDBJ whole genome shotgun (WGS) entry which is preliminary data.</text>
</comment>
<dbReference type="PANTHER" id="PTHR23511">
    <property type="entry name" value="SYNAPTIC VESICLE GLYCOPROTEIN 2"/>
    <property type="match status" value="1"/>
</dbReference>
<evidence type="ECO:0000256" key="3">
    <source>
        <dbReference type="ARBA" id="ARBA00022692"/>
    </source>
</evidence>
<feature type="domain" description="Major facilitator superfamily (MFS) profile" evidence="8">
    <location>
        <begin position="103"/>
        <end position="540"/>
    </location>
</feature>
<evidence type="ECO:0000313" key="10">
    <source>
        <dbReference type="Proteomes" id="UP000186455"/>
    </source>
</evidence>
<feature type="transmembrane region" description="Helical" evidence="7">
    <location>
        <begin position="423"/>
        <end position="442"/>
    </location>
</feature>
<feature type="transmembrane region" description="Helical" evidence="7">
    <location>
        <begin position="491"/>
        <end position="510"/>
    </location>
</feature>
<dbReference type="InterPro" id="IPR005828">
    <property type="entry name" value="MFS_sugar_transport-like"/>
</dbReference>
<dbReference type="PROSITE" id="PS00217">
    <property type="entry name" value="SUGAR_TRANSPORT_2"/>
    <property type="match status" value="1"/>
</dbReference>
<feature type="transmembrane region" description="Helical" evidence="7">
    <location>
        <begin position="144"/>
        <end position="164"/>
    </location>
</feature>
<feature type="region of interest" description="Disordered" evidence="6">
    <location>
        <begin position="310"/>
        <end position="348"/>
    </location>
</feature>
<reference evidence="9 10" key="1">
    <citation type="submission" date="2015-06" db="EMBL/GenBank/DDBJ databases">
        <title>Cloning and characterization of the uncialamcin biosynthetic gene cluster.</title>
        <authorList>
            <person name="Yan X."/>
            <person name="Huang T."/>
            <person name="Ge H."/>
            <person name="Shen B."/>
        </authorList>
    </citation>
    <scope>NUCLEOTIDE SEQUENCE [LARGE SCALE GENOMIC DNA]</scope>
    <source>
        <strain evidence="9 10">DCA2648</strain>
    </source>
</reference>
<evidence type="ECO:0000256" key="6">
    <source>
        <dbReference type="SAM" id="MobiDB-lite"/>
    </source>
</evidence>
<keyword evidence="3 7" id="KW-0812">Transmembrane</keyword>
<accession>A0A1Q4V683</accession>
<evidence type="ECO:0000256" key="5">
    <source>
        <dbReference type="ARBA" id="ARBA00023136"/>
    </source>
</evidence>
<feature type="transmembrane region" description="Helical" evidence="7">
    <location>
        <begin position="397"/>
        <end position="416"/>
    </location>
</feature>
<keyword evidence="4 7" id="KW-1133">Transmembrane helix</keyword>
<feature type="transmembrane region" description="Helical" evidence="7">
    <location>
        <begin position="200"/>
        <end position="222"/>
    </location>
</feature>
<keyword evidence="10" id="KW-1185">Reference proteome</keyword>
<keyword evidence="5 7" id="KW-0472">Membrane</keyword>
<evidence type="ECO:0000256" key="4">
    <source>
        <dbReference type="ARBA" id="ARBA00022989"/>
    </source>
</evidence>
<dbReference type="PROSITE" id="PS50850">
    <property type="entry name" value="MFS"/>
    <property type="match status" value="1"/>
</dbReference>
<protein>
    <recommendedName>
        <fullName evidence="8">Major facilitator superfamily (MFS) profile domain-containing protein</fullName>
    </recommendedName>
</protein>
<gene>
    <name evidence="9" type="ORF">AB852_17830</name>
</gene>
<dbReference type="Gene3D" id="1.20.1250.20">
    <property type="entry name" value="MFS general substrate transporter like domains"/>
    <property type="match status" value="1"/>
</dbReference>
<feature type="transmembrane region" description="Helical" evidence="7">
    <location>
        <begin position="454"/>
        <end position="479"/>
    </location>
</feature>
<feature type="compositionally biased region" description="Low complexity" evidence="6">
    <location>
        <begin position="333"/>
        <end position="345"/>
    </location>
</feature>
<dbReference type="InterPro" id="IPR036259">
    <property type="entry name" value="MFS_trans_sf"/>
</dbReference>
<dbReference type="AlphaFoldDB" id="A0A1Q4V683"/>
<feature type="transmembrane region" description="Helical" evidence="7">
    <location>
        <begin position="231"/>
        <end position="247"/>
    </location>
</feature>
<evidence type="ECO:0000259" key="8">
    <source>
        <dbReference type="PROSITE" id="PS50850"/>
    </source>
</evidence>
<evidence type="ECO:0000256" key="1">
    <source>
        <dbReference type="ARBA" id="ARBA00004651"/>
    </source>
</evidence>
<feature type="transmembrane region" description="Helical" evidence="7">
    <location>
        <begin position="16"/>
        <end position="37"/>
    </location>
</feature>
<feature type="transmembrane region" description="Helical" evidence="7">
    <location>
        <begin position="57"/>
        <end position="74"/>
    </location>
</feature>
<feature type="transmembrane region" description="Helical" evidence="7">
    <location>
        <begin position="357"/>
        <end position="377"/>
    </location>
</feature>
<name>A0A1Q4V683_9ACTN</name>
<dbReference type="InterPro" id="IPR005829">
    <property type="entry name" value="Sugar_transporter_CS"/>
</dbReference>
<dbReference type="STRING" id="1048205.AB852_17830"/>
<dbReference type="GO" id="GO:0022857">
    <property type="term" value="F:transmembrane transporter activity"/>
    <property type="evidence" value="ECO:0007669"/>
    <property type="project" value="InterPro"/>
</dbReference>
<dbReference type="GO" id="GO:0005886">
    <property type="term" value="C:plasma membrane"/>
    <property type="evidence" value="ECO:0007669"/>
    <property type="project" value="UniProtKB-SubCell"/>
</dbReference>
<evidence type="ECO:0000313" key="9">
    <source>
        <dbReference type="EMBL" id="OKH93382.1"/>
    </source>
</evidence>
<proteinExistence type="predicted"/>
<dbReference type="Proteomes" id="UP000186455">
    <property type="component" value="Unassembled WGS sequence"/>
</dbReference>
<evidence type="ECO:0000256" key="2">
    <source>
        <dbReference type="ARBA" id="ARBA00022448"/>
    </source>
</evidence>
<dbReference type="Pfam" id="PF00083">
    <property type="entry name" value="Sugar_tr"/>
    <property type="match status" value="1"/>
</dbReference>
<feature type="transmembrane region" description="Helical" evidence="7">
    <location>
        <begin position="259"/>
        <end position="278"/>
    </location>
</feature>
<organism evidence="9 10">
    <name type="scientific">Streptomyces uncialis</name>
    <dbReference type="NCBI Taxonomy" id="1048205"/>
    <lineage>
        <taxon>Bacteria</taxon>
        <taxon>Bacillati</taxon>
        <taxon>Actinomycetota</taxon>
        <taxon>Actinomycetes</taxon>
        <taxon>Kitasatosporales</taxon>
        <taxon>Streptomycetaceae</taxon>
        <taxon>Streptomyces</taxon>
    </lineage>
</organism>
<dbReference type="EMBL" id="LFBV01000004">
    <property type="protein sequence ID" value="OKH93382.1"/>
    <property type="molecule type" value="Genomic_DNA"/>
</dbReference>
<dbReference type="InterPro" id="IPR020846">
    <property type="entry name" value="MFS_dom"/>
</dbReference>
<feature type="transmembrane region" description="Helical" evidence="7">
    <location>
        <begin position="516"/>
        <end position="538"/>
    </location>
</feature>
<feature type="transmembrane region" description="Helical" evidence="7">
    <location>
        <begin position="95"/>
        <end position="113"/>
    </location>
</feature>
<keyword evidence="2" id="KW-0813">Transport</keyword>
<dbReference type="PANTHER" id="PTHR23511:SF34">
    <property type="entry name" value="SYNAPTIC VESICLE GLYCOPROTEIN 2"/>
    <property type="match status" value="1"/>
</dbReference>
<comment type="subcellular location">
    <subcellularLocation>
        <location evidence="1">Cell membrane</location>
        <topology evidence="1">Multi-pass membrane protein</topology>
    </subcellularLocation>
</comment>
<sequence>MRGPRRSGSITFRRPVVFWTGTALGTLGAALHLPMYIEARSMHYHMAGMRPDATMNIGMAVIVLGVGLVLWGLLPPRREKPAPADLRIRPLDDSRLRPAHMGLIIVLTLAVTIDVMKPTTLSFVAPGMAAEYHLTSPLHPDGGLPVALLPFFGLLGTVVGSLLWGTLADRIGRRPAILFAGVLFITTSVCGAMPSFTGNLVMCFFMGVSAGGMLPVTFTLLAETVPTRHRGWLLVLIGGNAALAYAITSQLAESLMPQYGWRILWLVGMPTGVLLLLLNRWIPESPRYLLLAGRADEARAVMERFGSAAVTPARTGPPAGPRTAEPGPRTESGTRAAPGSAAGTGSRAGAGHQGGPLLLAGLLLLALSVGIVTYGFQLWVPTDLQRMGIKDMDADRILRNAALFGLPLNVVAALAYGFWSSKWTAVGLSALTVVPLVCFTVLGDGVADRRGLLMALLAVPIASIYALGAITIAYAAEIFPTARRGGATGRVAGLTKFGGVAMLVLTLLSLTAPELGVTAAAGAIPLAAAVLLLAVAGVETRHRAIDEPLDVRPRPVEVP</sequence>
<dbReference type="SUPFAM" id="SSF103473">
    <property type="entry name" value="MFS general substrate transporter"/>
    <property type="match status" value="1"/>
</dbReference>
<feature type="transmembrane region" description="Helical" evidence="7">
    <location>
        <begin position="176"/>
        <end position="194"/>
    </location>
</feature>
<evidence type="ECO:0000256" key="7">
    <source>
        <dbReference type="SAM" id="Phobius"/>
    </source>
</evidence>